<proteinExistence type="predicted"/>
<dbReference type="Proteomes" id="UP001055879">
    <property type="component" value="Linkage Group LG01"/>
</dbReference>
<keyword evidence="2" id="KW-1185">Reference proteome</keyword>
<reference evidence="1 2" key="2">
    <citation type="journal article" date="2022" name="Mol. Ecol. Resour.">
        <title>The genomes of chicory, endive, great burdock and yacon provide insights into Asteraceae paleo-polyploidization history and plant inulin production.</title>
        <authorList>
            <person name="Fan W."/>
            <person name="Wang S."/>
            <person name="Wang H."/>
            <person name="Wang A."/>
            <person name="Jiang F."/>
            <person name="Liu H."/>
            <person name="Zhao H."/>
            <person name="Xu D."/>
            <person name="Zhang Y."/>
        </authorList>
    </citation>
    <scope>NUCLEOTIDE SEQUENCE [LARGE SCALE GENOMIC DNA]</scope>
    <source>
        <strain evidence="2">cv. Niubang</strain>
    </source>
</reference>
<protein>
    <submittedName>
        <fullName evidence="1">Uncharacterized protein</fullName>
    </submittedName>
</protein>
<organism evidence="1 2">
    <name type="scientific">Arctium lappa</name>
    <name type="common">Greater burdock</name>
    <name type="synonym">Lappa major</name>
    <dbReference type="NCBI Taxonomy" id="4217"/>
    <lineage>
        <taxon>Eukaryota</taxon>
        <taxon>Viridiplantae</taxon>
        <taxon>Streptophyta</taxon>
        <taxon>Embryophyta</taxon>
        <taxon>Tracheophyta</taxon>
        <taxon>Spermatophyta</taxon>
        <taxon>Magnoliopsida</taxon>
        <taxon>eudicotyledons</taxon>
        <taxon>Gunneridae</taxon>
        <taxon>Pentapetalae</taxon>
        <taxon>asterids</taxon>
        <taxon>campanulids</taxon>
        <taxon>Asterales</taxon>
        <taxon>Asteraceae</taxon>
        <taxon>Carduoideae</taxon>
        <taxon>Cardueae</taxon>
        <taxon>Arctiinae</taxon>
        <taxon>Arctium</taxon>
    </lineage>
</organism>
<gene>
    <name evidence="1" type="ORF">L6452_01220</name>
</gene>
<reference evidence="2" key="1">
    <citation type="journal article" date="2022" name="Mol. Ecol. Resour.">
        <title>The genomes of chicory, endive, great burdock and yacon provide insights into Asteraceae palaeo-polyploidization history and plant inulin production.</title>
        <authorList>
            <person name="Fan W."/>
            <person name="Wang S."/>
            <person name="Wang H."/>
            <person name="Wang A."/>
            <person name="Jiang F."/>
            <person name="Liu H."/>
            <person name="Zhao H."/>
            <person name="Xu D."/>
            <person name="Zhang Y."/>
        </authorList>
    </citation>
    <scope>NUCLEOTIDE SEQUENCE [LARGE SCALE GENOMIC DNA]</scope>
    <source>
        <strain evidence="2">cv. Niubang</strain>
    </source>
</reference>
<evidence type="ECO:0000313" key="1">
    <source>
        <dbReference type="EMBL" id="KAI3770099.1"/>
    </source>
</evidence>
<dbReference type="EMBL" id="CM042047">
    <property type="protein sequence ID" value="KAI3770099.1"/>
    <property type="molecule type" value="Genomic_DNA"/>
</dbReference>
<accession>A0ACB9FFP8</accession>
<name>A0ACB9FFP8_ARCLA</name>
<evidence type="ECO:0000313" key="2">
    <source>
        <dbReference type="Proteomes" id="UP001055879"/>
    </source>
</evidence>
<sequence length="316" mass="36700">MDSAKLAFQAQFYKNDLMMSLGTNTRPPVLIDENEFTQWQDRFVNFIERQTNGANMMKSLTEGPFIKPNQEIPATPDEVLRIKVDRELSANLMLALPNSIYNRVDHYKNYPNQMWEQLEKIMLGSSVATQLRHTRFMNNFEEFKAKESESLKSVFNKFCTVLNDLRKINVIKTELETNLKFLNVLQPEWNKSCHRLRNDVRISTMQIQELYEILMTDESIVLEKKAKLEKKNKKSVDPVALLMKQLAEQALSDNAYDGSTDDDGEALQKAMIILSQHYQKKFQPRSGSNNLRFTSGFKNALIPIVNPRSLNPRERK</sequence>
<comment type="caution">
    <text evidence="1">The sequence shown here is derived from an EMBL/GenBank/DDBJ whole genome shotgun (WGS) entry which is preliminary data.</text>
</comment>